<dbReference type="Proteomes" id="UP000070589">
    <property type="component" value="Unassembled WGS sequence"/>
</dbReference>
<dbReference type="GO" id="GO:0019843">
    <property type="term" value="F:rRNA binding"/>
    <property type="evidence" value="ECO:0007669"/>
    <property type="project" value="UniProtKB-UniRule"/>
</dbReference>
<dbReference type="InterPro" id="IPR027437">
    <property type="entry name" value="Rbsml_uS13_C"/>
</dbReference>
<organism evidence="9 10">
    <name type="scientific">candidate division MSBL1 archaeon SCGC-AAA259D14</name>
    <dbReference type="NCBI Taxonomy" id="1698261"/>
    <lineage>
        <taxon>Archaea</taxon>
        <taxon>Methanobacteriati</taxon>
        <taxon>Methanobacteriota</taxon>
        <taxon>candidate division MSBL1</taxon>
    </lineage>
</organism>
<dbReference type="GO" id="GO:0015935">
    <property type="term" value="C:small ribosomal subunit"/>
    <property type="evidence" value="ECO:0007669"/>
    <property type="project" value="TreeGrafter"/>
</dbReference>
<keyword evidence="2 6" id="KW-0699">rRNA-binding</keyword>
<dbReference type="GO" id="GO:0003735">
    <property type="term" value="F:structural constituent of ribosome"/>
    <property type="evidence" value="ECO:0007669"/>
    <property type="project" value="InterPro"/>
</dbReference>
<keyword evidence="4 6" id="KW-0689">Ribosomal protein</keyword>
<comment type="subunit">
    <text evidence="6">Part of the 30S ribosomal subunit. Forms a loose heterodimer with protein S19. Forms two bridges to the 50S subunit in the 70S ribosome.</text>
</comment>
<reference evidence="9 10" key="1">
    <citation type="journal article" date="2016" name="Sci. Rep.">
        <title>Metabolic traits of an uncultured archaeal lineage -MSBL1- from brine pools of the Red Sea.</title>
        <authorList>
            <person name="Mwirichia R."/>
            <person name="Alam I."/>
            <person name="Rashid M."/>
            <person name="Vinu M."/>
            <person name="Ba-Alawi W."/>
            <person name="Anthony Kamau A."/>
            <person name="Kamanda Ngugi D."/>
            <person name="Goker M."/>
            <person name="Klenk H.P."/>
            <person name="Bajic V."/>
            <person name="Stingl U."/>
        </authorList>
    </citation>
    <scope>NUCLEOTIDE SEQUENCE [LARGE SCALE GENOMIC DNA]</scope>
    <source>
        <strain evidence="9">SCGC-AAA259D14</strain>
    </source>
</reference>
<evidence type="ECO:0000256" key="2">
    <source>
        <dbReference type="ARBA" id="ARBA00022730"/>
    </source>
</evidence>
<evidence type="ECO:0000256" key="8">
    <source>
        <dbReference type="SAM" id="MobiDB-lite"/>
    </source>
</evidence>
<comment type="caution">
    <text evidence="9">The sequence shown here is derived from an EMBL/GenBank/DDBJ whole genome shotgun (WGS) entry which is preliminary data.</text>
</comment>
<accession>A0A133U5X3</accession>
<dbReference type="Pfam" id="PF00416">
    <property type="entry name" value="Ribosomal_S13"/>
    <property type="match status" value="1"/>
</dbReference>
<feature type="compositionally biased region" description="Basic and acidic residues" evidence="8">
    <location>
        <begin position="154"/>
        <end position="169"/>
    </location>
</feature>
<dbReference type="HAMAP" id="MF_01315">
    <property type="entry name" value="Ribosomal_uS13"/>
    <property type="match status" value="1"/>
</dbReference>
<evidence type="ECO:0000256" key="1">
    <source>
        <dbReference type="ARBA" id="ARBA00008080"/>
    </source>
</evidence>
<dbReference type="InterPro" id="IPR018269">
    <property type="entry name" value="Ribosomal_uS13_CS"/>
</dbReference>
<keyword evidence="10" id="KW-1185">Reference proteome</keyword>
<dbReference type="PIRSF" id="PIRSF002134">
    <property type="entry name" value="Ribosomal_S13"/>
    <property type="match status" value="1"/>
</dbReference>
<sequence>MTEEEKEEKKEEEQVKGIVRLAGRDLQGTRRVQAALTNLKGIAPSMARAIVYAAEIDGTRKIGSLDDDEIEKLNDVIQNPMEKGIPKWMANRRKDYESGDDLHILGGDIEMTEREDISREKGIQSRRGIRHQRGLPVRGQRTRSTGRKGMTVGVEREKLKKKAEESEES</sequence>
<dbReference type="SUPFAM" id="SSF46946">
    <property type="entry name" value="S13-like H2TH domain"/>
    <property type="match status" value="1"/>
</dbReference>
<feature type="region of interest" description="Disordered" evidence="8">
    <location>
        <begin position="118"/>
        <end position="169"/>
    </location>
</feature>
<evidence type="ECO:0000313" key="10">
    <source>
        <dbReference type="Proteomes" id="UP000070589"/>
    </source>
</evidence>
<evidence type="ECO:0000256" key="7">
    <source>
        <dbReference type="RuleBase" id="RU003830"/>
    </source>
</evidence>
<dbReference type="InterPro" id="IPR019977">
    <property type="entry name" value="Ribosomal_uS13_archaeal"/>
</dbReference>
<dbReference type="InterPro" id="IPR010979">
    <property type="entry name" value="Ribosomal_uS13-like_H2TH"/>
</dbReference>
<dbReference type="Gene3D" id="1.10.8.50">
    <property type="match status" value="1"/>
</dbReference>
<dbReference type="InterPro" id="IPR001892">
    <property type="entry name" value="Ribosomal_uS13"/>
</dbReference>
<dbReference type="NCBIfam" id="TIGR03629">
    <property type="entry name" value="uS13_arch"/>
    <property type="match status" value="1"/>
</dbReference>
<comment type="function">
    <text evidence="6">Located at the top of the head of the 30S subunit, it contacts several helices of the 16S rRNA. In the 70S ribosome it contacts the 23S rRNA (bridge B1a) and protein L5 of the 50S subunit (bridge B1b), connecting the 2 subunits; these bridges are implicated in subunit movement.</text>
</comment>
<evidence type="ECO:0000256" key="4">
    <source>
        <dbReference type="ARBA" id="ARBA00022980"/>
    </source>
</evidence>
<gene>
    <name evidence="6" type="primary">rps13</name>
    <name evidence="9" type="ORF">AKJ62_02815</name>
</gene>
<dbReference type="PATRIC" id="fig|1698261.3.peg.561"/>
<evidence type="ECO:0000256" key="5">
    <source>
        <dbReference type="ARBA" id="ARBA00023274"/>
    </source>
</evidence>
<keyword evidence="3 6" id="KW-0694">RNA-binding</keyword>
<comment type="similarity">
    <text evidence="1 6 7">Belongs to the universal ribosomal protein uS13 family.</text>
</comment>
<dbReference type="PANTHER" id="PTHR10871">
    <property type="entry name" value="30S RIBOSOMAL PROTEIN S13/40S RIBOSOMAL PROTEIN S18"/>
    <property type="match status" value="1"/>
</dbReference>
<keyword evidence="5 6" id="KW-0687">Ribonucleoprotein</keyword>
<dbReference type="AlphaFoldDB" id="A0A133U5X3"/>
<dbReference type="Gene3D" id="4.10.910.10">
    <property type="entry name" value="30s ribosomal protein s13, domain 2"/>
    <property type="match status" value="1"/>
</dbReference>
<dbReference type="PANTHER" id="PTHR10871:SF3">
    <property type="entry name" value="SMALL RIBOSOMAL SUBUNIT PROTEIN US13"/>
    <property type="match status" value="1"/>
</dbReference>
<protein>
    <recommendedName>
        <fullName evidence="6">Small ribosomal subunit protein uS13</fullName>
    </recommendedName>
</protein>
<evidence type="ECO:0000256" key="6">
    <source>
        <dbReference type="HAMAP-Rule" id="MF_01315"/>
    </source>
</evidence>
<dbReference type="NCBIfam" id="NF003140">
    <property type="entry name" value="PRK04053.1"/>
    <property type="match status" value="1"/>
</dbReference>
<dbReference type="EMBL" id="LHXL01000031">
    <property type="protein sequence ID" value="KXA89568.1"/>
    <property type="molecule type" value="Genomic_DNA"/>
</dbReference>
<evidence type="ECO:0000256" key="3">
    <source>
        <dbReference type="ARBA" id="ARBA00022884"/>
    </source>
</evidence>
<dbReference type="GO" id="GO:0006412">
    <property type="term" value="P:translation"/>
    <property type="evidence" value="ECO:0007669"/>
    <property type="project" value="UniProtKB-UniRule"/>
</dbReference>
<name>A0A133U5X3_9EURY</name>
<dbReference type="PROSITE" id="PS50159">
    <property type="entry name" value="RIBOSOMAL_S13_2"/>
    <property type="match status" value="1"/>
</dbReference>
<dbReference type="GO" id="GO:0005829">
    <property type="term" value="C:cytosol"/>
    <property type="evidence" value="ECO:0007669"/>
    <property type="project" value="TreeGrafter"/>
</dbReference>
<proteinExistence type="inferred from homology"/>
<evidence type="ECO:0000313" key="9">
    <source>
        <dbReference type="EMBL" id="KXA89568.1"/>
    </source>
</evidence>
<dbReference type="PROSITE" id="PS00646">
    <property type="entry name" value="RIBOSOMAL_S13_1"/>
    <property type="match status" value="1"/>
</dbReference>